<evidence type="ECO:0000256" key="9">
    <source>
        <dbReference type="ARBA" id="ARBA00022967"/>
    </source>
</evidence>
<keyword evidence="5" id="KW-0479">Metal-binding</keyword>
<dbReference type="InterPro" id="IPR008250">
    <property type="entry name" value="ATPase_P-typ_transduc_dom_A_sf"/>
</dbReference>
<evidence type="ECO:0000256" key="5">
    <source>
        <dbReference type="ARBA" id="ARBA00022723"/>
    </source>
</evidence>
<dbReference type="GO" id="GO:0008553">
    <property type="term" value="F:P-type proton-exporting transporter activity"/>
    <property type="evidence" value="ECO:0007669"/>
    <property type="project" value="InterPro"/>
</dbReference>
<feature type="domain" description="Cation-transporting P-type ATPase N-terminal" evidence="14">
    <location>
        <begin position="11"/>
        <end position="84"/>
    </location>
</feature>
<dbReference type="InterPro" id="IPR018303">
    <property type="entry name" value="ATPase_P-typ_P_site"/>
</dbReference>
<dbReference type="Pfam" id="PF00690">
    <property type="entry name" value="Cation_ATPase_N"/>
    <property type="match status" value="1"/>
</dbReference>
<dbReference type="SFLD" id="SFLDF00027">
    <property type="entry name" value="p-type_atpase"/>
    <property type="match status" value="1"/>
</dbReference>
<dbReference type="AlphaFoldDB" id="A0A4R3JD34"/>
<comment type="subcellular location">
    <subcellularLocation>
        <location evidence="1">Membrane</location>
        <topology evidence="1">Multi-pass membrane protein</topology>
    </subcellularLocation>
</comment>
<dbReference type="InterPro" id="IPR004014">
    <property type="entry name" value="ATPase_P-typ_cation-transptr_N"/>
</dbReference>
<feature type="transmembrane region" description="Helical" evidence="13">
    <location>
        <begin position="750"/>
        <end position="770"/>
    </location>
</feature>
<keyword evidence="3" id="KW-0597">Phosphoprotein</keyword>
<evidence type="ECO:0000256" key="4">
    <source>
        <dbReference type="ARBA" id="ARBA00022692"/>
    </source>
</evidence>
<dbReference type="GO" id="GO:0016020">
    <property type="term" value="C:membrane"/>
    <property type="evidence" value="ECO:0007669"/>
    <property type="project" value="UniProtKB-SubCell"/>
</dbReference>
<evidence type="ECO:0000256" key="10">
    <source>
        <dbReference type="ARBA" id="ARBA00022989"/>
    </source>
</evidence>
<dbReference type="InterPro" id="IPR036412">
    <property type="entry name" value="HAD-like_sf"/>
</dbReference>
<dbReference type="Proteomes" id="UP000295304">
    <property type="component" value="Unassembled WGS sequence"/>
</dbReference>
<dbReference type="GO" id="GO:0120029">
    <property type="term" value="P:proton export across plasma membrane"/>
    <property type="evidence" value="ECO:0007669"/>
    <property type="project" value="InterPro"/>
</dbReference>
<dbReference type="InterPro" id="IPR001757">
    <property type="entry name" value="P_typ_ATPase"/>
</dbReference>
<reference evidence="15 16" key="1">
    <citation type="submission" date="2019-03" db="EMBL/GenBank/DDBJ databases">
        <title>Genomic Encyclopedia of Type Strains, Phase IV (KMG-IV): sequencing the most valuable type-strain genomes for metagenomic binning, comparative biology and taxonomic classification.</title>
        <authorList>
            <person name="Goeker M."/>
        </authorList>
    </citation>
    <scope>NUCLEOTIDE SEQUENCE [LARGE SCALE GENOMIC DNA]</scope>
    <source>
        <strain evidence="15 16">DSM 101688</strain>
    </source>
</reference>
<dbReference type="Gene3D" id="3.40.1110.10">
    <property type="entry name" value="Calcium-transporting ATPase, cytoplasmic domain N"/>
    <property type="match status" value="1"/>
</dbReference>
<dbReference type="Pfam" id="PF00122">
    <property type="entry name" value="E1-E2_ATPase"/>
    <property type="match status" value="1"/>
</dbReference>
<keyword evidence="9" id="KW-1278">Translocase</keyword>
<evidence type="ECO:0000313" key="15">
    <source>
        <dbReference type="EMBL" id="TCS63106.1"/>
    </source>
</evidence>
<evidence type="ECO:0000256" key="2">
    <source>
        <dbReference type="ARBA" id="ARBA00008804"/>
    </source>
</evidence>
<feature type="transmembrane region" description="Helical" evidence="13">
    <location>
        <begin position="618"/>
        <end position="642"/>
    </location>
</feature>
<dbReference type="InterPro" id="IPR023299">
    <property type="entry name" value="ATPase_P-typ_cyto_dom_N"/>
</dbReference>
<feature type="transmembrane region" description="Helical" evidence="13">
    <location>
        <begin position="60"/>
        <end position="82"/>
    </location>
</feature>
<dbReference type="Gene3D" id="1.20.1110.10">
    <property type="entry name" value="Calcium-transporting ATPase, transmembrane domain"/>
    <property type="match status" value="1"/>
</dbReference>
<dbReference type="NCBIfam" id="TIGR01494">
    <property type="entry name" value="ATPase_P-type"/>
    <property type="match status" value="2"/>
</dbReference>
<dbReference type="SFLD" id="SFLDG00002">
    <property type="entry name" value="C1.7:_P-type_atpase_like"/>
    <property type="match status" value="1"/>
</dbReference>
<dbReference type="GO" id="GO:0046872">
    <property type="term" value="F:metal ion binding"/>
    <property type="evidence" value="ECO:0007669"/>
    <property type="project" value="UniProtKB-KW"/>
</dbReference>
<feature type="transmembrane region" description="Helical" evidence="13">
    <location>
        <begin position="268"/>
        <end position="295"/>
    </location>
</feature>
<dbReference type="Gene3D" id="2.70.150.10">
    <property type="entry name" value="Calcium-transporting ATPase, cytoplasmic transduction domain A"/>
    <property type="match status" value="1"/>
</dbReference>
<organism evidence="15 16">
    <name type="scientific">Varunaivibrio sulfuroxidans</name>
    <dbReference type="NCBI Taxonomy" id="1773489"/>
    <lineage>
        <taxon>Bacteria</taxon>
        <taxon>Pseudomonadati</taxon>
        <taxon>Pseudomonadota</taxon>
        <taxon>Alphaproteobacteria</taxon>
        <taxon>Rhodospirillales</taxon>
        <taxon>Magnetovibrionaceae</taxon>
        <taxon>Varunaivibrio</taxon>
    </lineage>
</organism>
<protein>
    <submittedName>
        <fullName evidence="15">H+-transporting ATPase</fullName>
    </submittedName>
</protein>
<evidence type="ECO:0000256" key="8">
    <source>
        <dbReference type="ARBA" id="ARBA00022842"/>
    </source>
</evidence>
<dbReference type="InterPro" id="IPR023298">
    <property type="entry name" value="ATPase_P-typ_TM_dom_sf"/>
</dbReference>
<feature type="transmembrane region" description="Helical" evidence="13">
    <location>
        <begin position="682"/>
        <end position="703"/>
    </location>
</feature>
<dbReference type="PANTHER" id="PTHR42861">
    <property type="entry name" value="CALCIUM-TRANSPORTING ATPASE"/>
    <property type="match status" value="1"/>
</dbReference>
<dbReference type="GO" id="GO:0005524">
    <property type="term" value="F:ATP binding"/>
    <property type="evidence" value="ECO:0007669"/>
    <property type="project" value="UniProtKB-KW"/>
</dbReference>
<feature type="region of interest" description="Disordered" evidence="12">
    <location>
        <begin position="1"/>
        <end position="23"/>
    </location>
</feature>
<evidence type="ECO:0000256" key="7">
    <source>
        <dbReference type="ARBA" id="ARBA00022840"/>
    </source>
</evidence>
<dbReference type="CDD" id="cd02076">
    <property type="entry name" value="P-type_ATPase_H"/>
    <property type="match status" value="1"/>
</dbReference>
<dbReference type="FunFam" id="2.70.150.10:FF:000042">
    <property type="entry name" value="Plasma membrane ATPase"/>
    <property type="match status" value="1"/>
</dbReference>
<dbReference type="InterPro" id="IPR044492">
    <property type="entry name" value="P_typ_ATPase_HD_dom"/>
</dbReference>
<evidence type="ECO:0000256" key="12">
    <source>
        <dbReference type="SAM" id="MobiDB-lite"/>
    </source>
</evidence>
<dbReference type="InterPro" id="IPR006534">
    <property type="entry name" value="P-type_ATPase_IIIA"/>
</dbReference>
<dbReference type="Pfam" id="PF00702">
    <property type="entry name" value="Hydrolase"/>
    <property type="match status" value="1"/>
</dbReference>
<dbReference type="NCBIfam" id="TIGR01647">
    <property type="entry name" value="ATPase-IIIA_H"/>
    <property type="match status" value="1"/>
</dbReference>
<dbReference type="SUPFAM" id="SSF56784">
    <property type="entry name" value="HAD-like"/>
    <property type="match status" value="1"/>
</dbReference>
<dbReference type="PRINTS" id="PR00120">
    <property type="entry name" value="HATPASE"/>
</dbReference>
<keyword evidence="8" id="KW-0460">Magnesium</keyword>
<evidence type="ECO:0000259" key="14">
    <source>
        <dbReference type="SMART" id="SM00831"/>
    </source>
</evidence>
<proteinExistence type="inferred from homology"/>
<dbReference type="PRINTS" id="PR00119">
    <property type="entry name" value="CATATPASE"/>
</dbReference>
<dbReference type="EMBL" id="SLZW01000004">
    <property type="protein sequence ID" value="TCS63106.1"/>
    <property type="molecule type" value="Genomic_DNA"/>
</dbReference>
<name>A0A4R3JD34_9PROT</name>
<keyword evidence="16" id="KW-1185">Reference proteome</keyword>
<dbReference type="RefSeq" id="WP_207893144.1">
    <property type="nucleotide sequence ID" value="NZ_CP119676.1"/>
</dbReference>
<feature type="transmembrane region" description="Helical" evidence="13">
    <location>
        <begin position="715"/>
        <end position="734"/>
    </location>
</feature>
<feature type="transmembrane region" description="Helical" evidence="13">
    <location>
        <begin position="88"/>
        <end position="107"/>
    </location>
</feature>
<evidence type="ECO:0000256" key="3">
    <source>
        <dbReference type="ARBA" id="ARBA00022553"/>
    </source>
</evidence>
<dbReference type="SFLD" id="SFLDS00003">
    <property type="entry name" value="Haloacid_Dehalogenase"/>
    <property type="match status" value="1"/>
</dbReference>
<dbReference type="SUPFAM" id="SSF81653">
    <property type="entry name" value="Calcium ATPase, transduction domain A"/>
    <property type="match status" value="1"/>
</dbReference>
<evidence type="ECO:0000256" key="1">
    <source>
        <dbReference type="ARBA" id="ARBA00004141"/>
    </source>
</evidence>
<keyword evidence="11 13" id="KW-0472">Membrane</keyword>
<dbReference type="PROSITE" id="PS00154">
    <property type="entry name" value="ATPASE_E1_E2"/>
    <property type="match status" value="1"/>
</dbReference>
<evidence type="ECO:0000256" key="13">
    <source>
        <dbReference type="SAM" id="Phobius"/>
    </source>
</evidence>
<dbReference type="SMART" id="SM00831">
    <property type="entry name" value="Cation_ATPase_N"/>
    <property type="match status" value="1"/>
</dbReference>
<feature type="transmembrane region" description="Helical" evidence="13">
    <location>
        <begin position="235"/>
        <end position="256"/>
    </location>
</feature>
<keyword evidence="10 13" id="KW-1133">Transmembrane helix</keyword>
<gene>
    <name evidence="15" type="ORF">EDD55_104199</name>
</gene>
<keyword evidence="4 13" id="KW-0812">Transmembrane</keyword>
<dbReference type="InterPro" id="IPR023214">
    <property type="entry name" value="HAD_sf"/>
</dbReference>
<sequence length="825" mass="89146">MPRHVLASPAPEGSLAPATPDPNLNTDLQTGLCAQEVARRRARFGPNALHEEHTNALLKFLSYFWGPIPWMIGTAAILSAVVRHWEDFTIILIMLLINAGVGFWEEFKADSAIAALKKTLALKAYALRDGVWAHIAARDLVPGDVISLRLGNIVPADVQLVQGAYLSVDQSALTGESLPVDKSIGDTAYSSSIARMGEMTAIVTAIGEETYFGRTAKLVASAGTSSHFQTAVLKIGNFLILTTLGMVALILIVALFRHDPLIETVQFALILTVAAIPVALPAVLSVTMAVGAVTLARMKAIVSRLVSIEELAGMDILCSDKTGTLTKNELLLGAPVILAAHDGEDVVLAAALASERENPDAIDQAIIKGLKDSAALETYRVRAFTPFDPVAKRAEAEVAAEDGAFRVAKGAPQAIADLVEADRALRARITAEIDAMADKGYRTLGVARADAHQAWSYLGLLPLSDPPRDDARQTIRETQSMGLEVRMVTGDHAAIAREIAGQLGLGTNIVAASEAFGDTARSDNAQIEAADGFAQVFPEHKFKIVQALQAGGHIVGMTGDGVNDAPALKQADIGIAVSGATDAARAAADLILTDVGLGVITGAIEQSRKIFERMNNYAVFRIAETIRVLLFMTLSILVFNFYPVTAAMIVLLAILNDFPIMMIAYDNAPVAKRPVRWNMHRVLTLSIVLGVVGVIETFLLFWFVDTYLAVPRDVIQTIIFLKLLVAGHLTLYVARGDGWFWERPWPDWKLFATTEFTQILGTLAAVYGWAGGAPIGWKYALAVWGYALLWIPIENAAKVFVRRLIRHRVSAQARHIRRIEARLHH</sequence>
<comment type="similarity">
    <text evidence="2">Belongs to the cation transport ATPase (P-type) (TC 3.A.3) family. Type IIIA subfamily.</text>
</comment>
<accession>A0A4R3JD34</accession>
<dbReference type="SUPFAM" id="SSF81665">
    <property type="entry name" value="Calcium ATPase, transmembrane domain M"/>
    <property type="match status" value="1"/>
</dbReference>
<evidence type="ECO:0000313" key="16">
    <source>
        <dbReference type="Proteomes" id="UP000295304"/>
    </source>
</evidence>
<comment type="caution">
    <text evidence="15">The sequence shown here is derived from an EMBL/GenBank/DDBJ whole genome shotgun (WGS) entry which is preliminary data.</text>
</comment>
<feature type="transmembrane region" description="Helical" evidence="13">
    <location>
        <begin position="776"/>
        <end position="793"/>
    </location>
</feature>
<feature type="transmembrane region" description="Helical" evidence="13">
    <location>
        <begin position="648"/>
        <end position="670"/>
    </location>
</feature>
<evidence type="ECO:0000256" key="11">
    <source>
        <dbReference type="ARBA" id="ARBA00023136"/>
    </source>
</evidence>
<dbReference type="Gene3D" id="3.40.50.1000">
    <property type="entry name" value="HAD superfamily/HAD-like"/>
    <property type="match status" value="1"/>
</dbReference>
<keyword evidence="7" id="KW-0067">ATP-binding</keyword>
<keyword evidence="6" id="KW-0547">Nucleotide-binding</keyword>
<dbReference type="GO" id="GO:0016887">
    <property type="term" value="F:ATP hydrolysis activity"/>
    <property type="evidence" value="ECO:0007669"/>
    <property type="project" value="InterPro"/>
</dbReference>
<dbReference type="InterPro" id="IPR059000">
    <property type="entry name" value="ATPase_P-type_domA"/>
</dbReference>
<dbReference type="FunFam" id="3.40.50.1000:FF:000211">
    <property type="entry name" value="Plasma membrane ATPase"/>
    <property type="match status" value="1"/>
</dbReference>
<dbReference type="FunFam" id="3.40.1110.10:FF:000005">
    <property type="entry name" value="Plasma membrane ATPase"/>
    <property type="match status" value="1"/>
</dbReference>
<evidence type="ECO:0000256" key="6">
    <source>
        <dbReference type="ARBA" id="ARBA00022741"/>
    </source>
</evidence>